<dbReference type="EMBL" id="BBJM01000009">
    <property type="protein sequence ID" value="GAK47597.1"/>
    <property type="molecule type" value="Genomic_DNA"/>
</dbReference>
<accession>A0A081BHS9</accession>
<sequence length="127" mass="13097">MVFTATGSTAAAQGTQYNAYVTPNATKAVTAVDTQQKTANGGYTPLSFTSDSAAFTAWTTAKTALSTDTTVQGPEGKVFDKATLVTALTKAGYTTIVGTDKTYTLDTASLPDTPTYGAALTLVYTVK</sequence>
<keyword evidence="2" id="KW-1185">Reference proteome</keyword>
<proteinExistence type="predicted"/>
<dbReference type="STRING" id="1291743.LOSG293_090220"/>
<dbReference type="Proteomes" id="UP000028700">
    <property type="component" value="Unassembled WGS sequence"/>
</dbReference>
<gene>
    <name evidence="1" type="ORF">LOSG293_090220</name>
</gene>
<evidence type="ECO:0000313" key="2">
    <source>
        <dbReference type="Proteomes" id="UP000028700"/>
    </source>
</evidence>
<dbReference type="RefSeq" id="WP_034527080.1">
    <property type="nucleotide sequence ID" value="NZ_BBJM01000009.1"/>
</dbReference>
<protein>
    <submittedName>
        <fullName evidence="1">Possible surface layer protein SlpB</fullName>
    </submittedName>
</protein>
<dbReference type="AlphaFoldDB" id="A0A081BHS9"/>
<reference evidence="1" key="1">
    <citation type="journal article" date="2014" name="Genome Announc.">
        <title>Draft Genome Sequence of Lactobacillus oryzae Strain SG293T.</title>
        <authorList>
            <person name="Tanizawa Y."/>
            <person name="Fujisawa T."/>
            <person name="Mochizuki T."/>
            <person name="Kaminuma E."/>
            <person name="Nakamura Y."/>
            <person name="Tohno M."/>
        </authorList>
    </citation>
    <scope>NUCLEOTIDE SEQUENCE [LARGE SCALE GENOMIC DNA]</scope>
    <source>
        <strain evidence="1">SG293</strain>
    </source>
</reference>
<comment type="caution">
    <text evidence="1">The sequence shown here is derived from an EMBL/GenBank/DDBJ whole genome shotgun (WGS) entry which is preliminary data.</text>
</comment>
<organism evidence="1 2">
    <name type="scientific">Secundilactobacillus oryzae JCM 18671</name>
    <dbReference type="NCBI Taxonomy" id="1291743"/>
    <lineage>
        <taxon>Bacteria</taxon>
        <taxon>Bacillati</taxon>
        <taxon>Bacillota</taxon>
        <taxon>Bacilli</taxon>
        <taxon>Lactobacillales</taxon>
        <taxon>Lactobacillaceae</taxon>
        <taxon>Secundilactobacillus</taxon>
    </lineage>
</organism>
<name>A0A081BHS9_9LACO</name>
<evidence type="ECO:0000313" key="1">
    <source>
        <dbReference type="EMBL" id="GAK47597.1"/>
    </source>
</evidence>